<dbReference type="Pfam" id="PF07676">
    <property type="entry name" value="PD40"/>
    <property type="match status" value="2"/>
</dbReference>
<evidence type="ECO:0000256" key="1">
    <source>
        <dbReference type="SAM" id="MobiDB-lite"/>
    </source>
</evidence>
<proteinExistence type="predicted"/>
<dbReference type="EMBL" id="BAAAQN010000024">
    <property type="protein sequence ID" value="GAA2036840.1"/>
    <property type="molecule type" value="Genomic_DNA"/>
</dbReference>
<comment type="caution">
    <text evidence="3">The sequence shown here is derived from an EMBL/GenBank/DDBJ whole genome shotgun (WGS) entry which is preliminary data.</text>
</comment>
<evidence type="ECO:0000256" key="2">
    <source>
        <dbReference type="SAM" id="SignalP"/>
    </source>
</evidence>
<dbReference type="Gene3D" id="2.120.10.30">
    <property type="entry name" value="TolB, C-terminal domain"/>
    <property type="match status" value="2"/>
</dbReference>
<keyword evidence="4" id="KW-1185">Reference proteome</keyword>
<dbReference type="RefSeq" id="WP_344667361.1">
    <property type="nucleotide sequence ID" value="NZ_BAAAQN010000024.1"/>
</dbReference>
<dbReference type="PROSITE" id="PS51257">
    <property type="entry name" value="PROKAR_LIPOPROTEIN"/>
    <property type="match status" value="1"/>
</dbReference>
<dbReference type="InterPro" id="IPR051922">
    <property type="entry name" value="Bact_Sporulation_Assoc"/>
</dbReference>
<accession>A0ABN2UIC9</accession>
<dbReference type="InterPro" id="IPR007253">
    <property type="entry name" value="Cell_wall-bd_2"/>
</dbReference>
<organism evidence="3 4">
    <name type="scientific">Catenulispora yoronensis</name>
    <dbReference type="NCBI Taxonomy" id="450799"/>
    <lineage>
        <taxon>Bacteria</taxon>
        <taxon>Bacillati</taxon>
        <taxon>Actinomycetota</taxon>
        <taxon>Actinomycetes</taxon>
        <taxon>Catenulisporales</taxon>
        <taxon>Catenulisporaceae</taxon>
        <taxon>Catenulispora</taxon>
    </lineage>
</organism>
<dbReference type="InterPro" id="IPR011659">
    <property type="entry name" value="WD40"/>
</dbReference>
<sequence length="666" mass="67424">MPSIRTRTTSLSLAGAAVLALGTAACPAQASAAASGLPQHAARNGAITFAAPYFTGVAAVDPVTGANVPFPIPALSALKGTLSDVAWAPDGTRIAAVLAHGTTEGRDLITYSFLDQTVTTVEAGIPLLSGPSWTPDGSAILFSSPSGPQRNGPDVLWTISPAAGSVEHQALPDEPKCQEIEPSAGPGGAILFTRTPYLSCDGGNGIGYSVNGHTTVIGQAQDFHPALSPDGRTIVYCHPDPTSGSYQIYRSAIVDGIPQPGVPLPGTPNRVTGDLVFSPDGSAIAFHVATASGGQLMTMPAAGGTPVGLGQPGSTGTRLSWQPVFDKDVVRLYGDSRVTTAVNASRFEWAGNGTADPARKQAKAAVISRADNYADALGGAVLATRAGGPLLLTATGTLDPAVRAELDRILPAGAPVYVLGGGAAVSQNVENQLAGRYKVQREAGSDRYSTAVAVAKATLALTPASGNPVHILAATGLNYPDALSAGAAAGALGNGVVVLTADGRLPDATRRFLADPTGTRAAVEVDTIGGQAHQAIPDYVGSVPLPAGSYIRDYSGQDRFDTSYKVANSLLTGLVPTAAGIVTAENWPDALAGGALLGTLRGPLLLYPSAATAATGATDKWLRANAAHLRSVLILGGPNALGPSTPRLIQSDIAPPGGSVYTENPY</sequence>
<dbReference type="SUPFAM" id="SSF82171">
    <property type="entry name" value="DPP6 N-terminal domain-like"/>
    <property type="match status" value="1"/>
</dbReference>
<dbReference type="InterPro" id="IPR011042">
    <property type="entry name" value="6-blade_b-propeller_TolB-like"/>
</dbReference>
<evidence type="ECO:0000313" key="3">
    <source>
        <dbReference type="EMBL" id="GAA2036840.1"/>
    </source>
</evidence>
<reference evidence="3 4" key="1">
    <citation type="journal article" date="2019" name="Int. J. Syst. Evol. Microbiol.">
        <title>The Global Catalogue of Microorganisms (GCM) 10K type strain sequencing project: providing services to taxonomists for standard genome sequencing and annotation.</title>
        <authorList>
            <consortium name="The Broad Institute Genomics Platform"/>
            <consortium name="The Broad Institute Genome Sequencing Center for Infectious Disease"/>
            <person name="Wu L."/>
            <person name="Ma J."/>
        </authorList>
    </citation>
    <scope>NUCLEOTIDE SEQUENCE [LARGE SCALE GENOMIC DNA]</scope>
    <source>
        <strain evidence="3 4">JCM 16014</strain>
    </source>
</reference>
<protein>
    <submittedName>
        <fullName evidence="3">Uncharacterized protein</fullName>
    </submittedName>
</protein>
<dbReference type="Proteomes" id="UP001500751">
    <property type="component" value="Unassembled WGS sequence"/>
</dbReference>
<dbReference type="PANTHER" id="PTHR30032:SF8">
    <property type="entry name" value="GERMINATION-SPECIFIC N-ACETYLMURAMOYL-L-ALANINE AMIDASE"/>
    <property type="match status" value="1"/>
</dbReference>
<keyword evidence="2" id="KW-0732">Signal</keyword>
<feature type="chain" id="PRO_5045593735" evidence="2">
    <location>
        <begin position="31"/>
        <end position="666"/>
    </location>
</feature>
<name>A0ABN2UIC9_9ACTN</name>
<feature type="signal peptide" evidence="2">
    <location>
        <begin position="1"/>
        <end position="30"/>
    </location>
</feature>
<evidence type="ECO:0000313" key="4">
    <source>
        <dbReference type="Proteomes" id="UP001500751"/>
    </source>
</evidence>
<dbReference type="Pfam" id="PF04122">
    <property type="entry name" value="CW_binding_2"/>
    <property type="match status" value="3"/>
</dbReference>
<dbReference type="Gene3D" id="3.40.50.12090">
    <property type="match status" value="1"/>
</dbReference>
<feature type="region of interest" description="Disordered" evidence="1">
    <location>
        <begin position="646"/>
        <end position="666"/>
    </location>
</feature>
<dbReference type="PANTHER" id="PTHR30032">
    <property type="entry name" value="N-ACETYLMURAMOYL-L-ALANINE AMIDASE-RELATED"/>
    <property type="match status" value="1"/>
</dbReference>
<gene>
    <name evidence="3" type="ORF">GCM10009839_42390</name>
</gene>